<evidence type="ECO:0000256" key="3">
    <source>
        <dbReference type="SAM" id="SignalP"/>
    </source>
</evidence>
<keyword evidence="3" id="KW-0732">Signal</keyword>
<proteinExistence type="predicted"/>
<feature type="signal peptide" evidence="3">
    <location>
        <begin position="1"/>
        <end position="21"/>
    </location>
</feature>
<feature type="transmembrane region" description="Helical" evidence="2">
    <location>
        <begin position="345"/>
        <end position="368"/>
    </location>
</feature>
<name>A0A1S3K8K1_LINAN</name>
<keyword evidence="2" id="KW-1133">Transmembrane helix</keyword>
<feature type="compositionally biased region" description="Low complexity" evidence="1">
    <location>
        <begin position="62"/>
        <end position="77"/>
    </location>
</feature>
<dbReference type="AlphaFoldDB" id="A0A1S3K8K1"/>
<feature type="region of interest" description="Disordered" evidence="1">
    <location>
        <begin position="174"/>
        <end position="237"/>
    </location>
</feature>
<feature type="region of interest" description="Disordered" evidence="1">
    <location>
        <begin position="386"/>
        <end position="439"/>
    </location>
</feature>
<reference evidence="5" key="1">
    <citation type="submission" date="2025-08" db="UniProtKB">
        <authorList>
            <consortium name="RefSeq"/>
        </authorList>
    </citation>
    <scope>IDENTIFICATION</scope>
    <source>
        <tissue evidence="5">Gonads</tissue>
    </source>
</reference>
<keyword evidence="4" id="KW-1185">Reference proteome</keyword>
<keyword evidence="2" id="KW-0472">Membrane</keyword>
<feature type="region of interest" description="Disordered" evidence="1">
    <location>
        <begin position="25"/>
        <end position="162"/>
    </location>
</feature>
<protein>
    <submittedName>
        <fullName evidence="5">Uncharacterized protein LOC106179765 isoform X2</fullName>
    </submittedName>
</protein>
<organism evidence="4 5">
    <name type="scientific">Lingula anatina</name>
    <name type="common">Brachiopod</name>
    <name type="synonym">Lingula unguis</name>
    <dbReference type="NCBI Taxonomy" id="7574"/>
    <lineage>
        <taxon>Eukaryota</taxon>
        <taxon>Metazoa</taxon>
        <taxon>Spiralia</taxon>
        <taxon>Lophotrochozoa</taxon>
        <taxon>Brachiopoda</taxon>
        <taxon>Linguliformea</taxon>
        <taxon>Lingulata</taxon>
        <taxon>Lingulida</taxon>
        <taxon>Linguloidea</taxon>
        <taxon>Lingulidae</taxon>
        <taxon>Lingula</taxon>
    </lineage>
</organism>
<evidence type="ECO:0000313" key="5">
    <source>
        <dbReference type="RefSeq" id="XP_013418965.1"/>
    </source>
</evidence>
<sequence>MYAKLLIVVCLAALGASPVCCQTNSTATGSTSTQDVSSSAVQTTQAIPSQSSQPGDASPVDTSMTTSSESSSVQASTDIPSSSSVGQQSTHPMTSLTSSVTDKSTITMPSSNSVGATASSSSTTSQLTTQTMTSLASSMSVETTQAMSSSESPDPSSLPSTALSSVAYSTTALVSASEMPSTSTSMNPGQSESESMSMSTSTAASPTASQSPTQTKSTPKPATPTKSPNKDAKEKGAIKVQVSNYNEEKFKTTIANEAVTYCEDPKNNCNHTGLTADKIVILSVVGEGAAKTVEFYIEGSSENNVALTSAQLKDMIITSEKLKADMISVLPAPTPTEAAAPLEGWVIAVIATGAFLLVLISITVIKALRERNSKKKEGFHMASFEIGPSELPQNGMQGPDVDERGTEAHHYTNTSTFSEGRVNDGQSASTVNECPSWRN</sequence>
<dbReference type="Proteomes" id="UP000085678">
    <property type="component" value="Unplaced"/>
</dbReference>
<keyword evidence="2" id="KW-0812">Transmembrane</keyword>
<feature type="compositionally biased region" description="Polar residues" evidence="1">
    <location>
        <begin position="25"/>
        <end position="55"/>
    </location>
</feature>
<feature type="compositionally biased region" description="Polar residues" evidence="1">
    <location>
        <begin position="78"/>
        <end position="116"/>
    </location>
</feature>
<feature type="compositionally biased region" description="Polar residues" evidence="1">
    <location>
        <begin position="174"/>
        <end position="189"/>
    </location>
</feature>
<feature type="compositionally biased region" description="Low complexity" evidence="1">
    <location>
        <begin position="117"/>
        <end position="140"/>
    </location>
</feature>
<evidence type="ECO:0000313" key="4">
    <source>
        <dbReference type="Proteomes" id="UP000085678"/>
    </source>
</evidence>
<gene>
    <name evidence="5" type="primary">LOC106179765</name>
</gene>
<feature type="chain" id="PRO_5010284515" evidence="3">
    <location>
        <begin position="22"/>
        <end position="439"/>
    </location>
</feature>
<dbReference type="GeneID" id="106179765"/>
<accession>A0A1S3K8K1</accession>
<feature type="compositionally biased region" description="Low complexity" evidence="1">
    <location>
        <begin position="148"/>
        <end position="160"/>
    </location>
</feature>
<evidence type="ECO:0000256" key="2">
    <source>
        <dbReference type="SAM" id="Phobius"/>
    </source>
</evidence>
<feature type="compositionally biased region" description="Low complexity" evidence="1">
    <location>
        <begin position="190"/>
        <end position="227"/>
    </location>
</feature>
<dbReference type="RefSeq" id="XP_013418965.1">
    <property type="nucleotide sequence ID" value="XM_013563511.1"/>
</dbReference>
<feature type="compositionally biased region" description="Basic and acidic residues" evidence="1">
    <location>
        <begin position="228"/>
        <end position="237"/>
    </location>
</feature>
<feature type="compositionally biased region" description="Polar residues" evidence="1">
    <location>
        <begin position="411"/>
        <end position="439"/>
    </location>
</feature>
<evidence type="ECO:0000256" key="1">
    <source>
        <dbReference type="SAM" id="MobiDB-lite"/>
    </source>
</evidence>
<feature type="compositionally biased region" description="Basic and acidic residues" evidence="1">
    <location>
        <begin position="401"/>
        <end position="410"/>
    </location>
</feature>